<comment type="subcellular location">
    <subcellularLocation>
        <location evidence="1">Membrane</location>
        <topology evidence="1">Multi-pass membrane protein</topology>
    </subcellularLocation>
</comment>
<keyword evidence="3 7" id="KW-0812">Transmembrane</keyword>
<evidence type="ECO:0000256" key="5">
    <source>
        <dbReference type="ARBA" id="ARBA00022989"/>
    </source>
</evidence>
<name>A0AAV9JBA4_9PEZI</name>
<dbReference type="GO" id="GO:0004252">
    <property type="term" value="F:serine-type endopeptidase activity"/>
    <property type="evidence" value="ECO:0007669"/>
    <property type="project" value="InterPro"/>
</dbReference>
<protein>
    <recommendedName>
        <fullName evidence="8">Peptidase S54 rhomboid domain-containing protein</fullName>
    </recommendedName>
</protein>
<sequence length="224" mass="24707">MRAVYLIIGLNTAMFGLWQYALAKRDSKLLQKLHNNATCSWENVRAGRYWTLVTSAFTHTELTHFAFNMVAFYAFGSIMAWVPGVAAVHVISLSVGSAIAGSVSWLYYPKGANPTRDRRWGSNATQVRQVNVAQGASGMVMGAAATAACLMPFAPMYLMLIPVPIPLWVVTGLYAAMDIWYLDSGDKVGHAAHLGGSIYGALFYLAYLRGYGGIWQMARRRLRR</sequence>
<accession>A0AAV9JBA4</accession>
<feature type="transmembrane region" description="Helical" evidence="7">
    <location>
        <begin position="6"/>
        <end position="23"/>
    </location>
</feature>
<evidence type="ECO:0000313" key="9">
    <source>
        <dbReference type="EMBL" id="KAK4542385.1"/>
    </source>
</evidence>
<gene>
    <name evidence="9" type="ORF">LTR36_006842</name>
</gene>
<dbReference type="PANTHER" id="PTHR43731:SF14">
    <property type="entry name" value="PRESENILIN-ASSOCIATED RHOMBOID-LIKE PROTEIN, MITOCHONDRIAL"/>
    <property type="match status" value="1"/>
</dbReference>
<dbReference type="InterPro" id="IPR022764">
    <property type="entry name" value="Peptidase_S54_rhomboid_dom"/>
</dbReference>
<evidence type="ECO:0000256" key="1">
    <source>
        <dbReference type="ARBA" id="ARBA00004141"/>
    </source>
</evidence>
<keyword evidence="10" id="KW-1185">Reference proteome</keyword>
<dbReference type="Pfam" id="PF01694">
    <property type="entry name" value="Rhomboid"/>
    <property type="match status" value="1"/>
</dbReference>
<dbReference type="InterPro" id="IPR050925">
    <property type="entry name" value="Rhomboid_protease_S54"/>
</dbReference>
<evidence type="ECO:0000313" key="10">
    <source>
        <dbReference type="Proteomes" id="UP001324427"/>
    </source>
</evidence>
<dbReference type="Gene3D" id="1.20.1540.10">
    <property type="entry name" value="Rhomboid-like"/>
    <property type="match status" value="1"/>
</dbReference>
<feature type="transmembrane region" description="Helical" evidence="7">
    <location>
        <begin position="88"/>
        <end position="108"/>
    </location>
</feature>
<dbReference type="Proteomes" id="UP001324427">
    <property type="component" value="Unassembled WGS sequence"/>
</dbReference>
<dbReference type="PANTHER" id="PTHR43731">
    <property type="entry name" value="RHOMBOID PROTEASE"/>
    <property type="match status" value="1"/>
</dbReference>
<dbReference type="InterPro" id="IPR035952">
    <property type="entry name" value="Rhomboid-like_sf"/>
</dbReference>
<comment type="caution">
    <text evidence="9">The sequence shown here is derived from an EMBL/GenBank/DDBJ whole genome shotgun (WGS) entry which is preliminary data.</text>
</comment>
<organism evidence="9 10">
    <name type="scientific">Oleoguttula mirabilis</name>
    <dbReference type="NCBI Taxonomy" id="1507867"/>
    <lineage>
        <taxon>Eukaryota</taxon>
        <taxon>Fungi</taxon>
        <taxon>Dikarya</taxon>
        <taxon>Ascomycota</taxon>
        <taxon>Pezizomycotina</taxon>
        <taxon>Dothideomycetes</taxon>
        <taxon>Dothideomycetidae</taxon>
        <taxon>Mycosphaerellales</taxon>
        <taxon>Teratosphaeriaceae</taxon>
        <taxon>Oleoguttula</taxon>
    </lineage>
</organism>
<dbReference type="EMBL" id="JAVFHQ010000042">
    <property type="protein sequence ID" value="KAK4542385.1"/>
    <property type="molecule type" value="Genomic_DNA"/>
</dbReference>
<keyword evidence="6 7" id="KW-0472">Membrane</keyword>
<dbReference type="AlphaFoldDB" id="A0AAV9JBA4"/>
<keyword evidence="4" id="KW-0378">Hydrolase</keyword>
<feature type="transmembrane region" description="Helical" evidence="7">
    <location>
        <begin position="65"/>
        <end position="82"/>
    </location>
</feature>
<evidence type="ECO:0000256" key="6">
    <source>
        <dbReference type="ARBA" id="ARBA00023136"/>
    </source>
</evidence>
<dbReference type="GO" id="GO:0016020">
    <property type="term" value="C:membrane"/>
    <property type="evidence" value="ECO:0007669"/>
    <property type="project" value="UniProtKB-SubCell"/>
</dbReference>
<evidence type="ECO:0000259" key="8">
    <source>
        <dbReference type="Pfam" id="PF01694"/>
    </source>
</evidence>
<evidence type="ECO:0000256" key="2">
    <source>
        <dbReference type="ARBA" id="ARBA00009045"/>
    </source>
</evidence>
<evidence type="ECO:0000256" key="4">
    <source>
        <dbReference type="ARBA" id="ARBA00022801"/>
    </source>
</evidence>
<feature type="transmembrane region" description="Helical" evidence="7">
    <location>
        <begin position="197"/>
        <end position="218"/>
    </location>
</feature>
<evidence type="ECO:0000256" key="3">
    <source>
        <dbReference type="ARBA" id="ARBA00022692"/>
    </source>
</evidence>
<feature type="domain" description="Peptidase S54 rhomboid" evidence="8">
    <location>
        <begin position="47"/>
        <end position="208"/>
    </location>
</feature>
<proteinExistence type="inferred from homology"/>
<evidence type="ECO:0000256" key="7">
    <source>
        <dbReference type="SAM" id="Phobius"/>
    </source>
</evidence>
<feature type="transmembrane region" description="Helical" evidence="7">
    <location>
        <begin position="157"/>
        <end position="177"/>
    </location>
</feature>
<keyword evidence="5 7" id="KW-1133">Transmembrane helix</keyword>
<dbReference type="SUPFAM" id="SSF144091">
    <property type="entry name" value="Rhomboid-like"/>
    <property type="match status" value="1"/>
</dbReference>
<comment type="similarity">
    <text evidence="2">Belongs to the peptidase S54 family.</text>
</comment>
<reference evidence="9 10" key="1">
    <citation type="submission" date="2021-11" db="EMBL/GenBank/DDBJ databases">
        <title>Black yeast isolated from Biological Soil Crust.</title>
        <authorList>
            <person name="Kurbessoian T."/>
        </authorList>
    </citation>
    <scope>NUCLEOTIDE SEQUENCE [LARGE SCALE GENOMIC DNA]</scope>
    <source>
        <strain evidence="9 10">CCFEE 5522</strain>
    </source>
</reference>